<name>A0A1G7MLJ0_9BACT</name>
<proteinExistence type="predicted"/>
<dbReference type="AlphaFoldDB" id="A0A1G7MLJ0"/>
<gene>
    <name evidence="2" type="ORF">SAMN05444167_2843</name>
</gene>
<evidence type="ECO:0000313" key="3">
    <source>
        <dbReference type="Proteomes" id="UP000182427"/>
    </source>
</evidence>
<protein>
    <submittedName>
        <fullName evidence="2">Uncharacterized protein</fullName>
    </submittedName>
</protein>
<dbReference type="Proteomes" id="UP000182427">
    <property type="component" value="Chromosome I"/>
</dbReference>
<organism evidence="2 3">
    <name type="scientific">Terriglobus roseus</name>
    <dbReference type="NCBI Taxonomy" id="392734"/>
    <lineage>
        <taxon>Bacteria</taxon>
        <taxon>Pseudomonadati</taxon>
        <taxon>Acidobacteriota</taxon>
        <taxon>Terriglobia</taxon>
        <taxon>Terriglobales</taxon>
        <taxon>Acidobacteriaceae</taxon>
        <taxon>Terriglobus</taxon>
    </lineage>
</organism>
<accession>A0A1G7MLJ0</accession>
<dbReference type="EMBL" id="LT629690">
    <property type="protein sequence ID" value="SDF62611.1"/>
    <property type="molecule type" value="Genomic_DNA"/>
</dbReference>
<evidence type="ECO:0000313" key="2">
    <source>
        <dbReference type="EMBL" id="SDF62611.1"/>
    </source>
</evidence>
<keyword evidence="3" id="KW-1185">Reference proteome</keyword>
<sequence>MLIAAEPEADSECLCRGFKMMRSLTMLIAMLVPVCSSGQVNQPSPIRSTPQPMVQPLSAVLMNDVDARRAKVGDAIKARVYSGFVAPNSTRVPPGSVVSGHVTEVSKLVKGSTDSRLAVVFDQAQLASGQTVAVHLGIAGLAAAPPTPSLMDAANDPTPTADSRFPTTPTIGNVDPSAQANTQAIPRGTGTNHNTRQPRGQIAYSDIAKGSPQTTSGNQGPAIASVGSTVPGISLQPNPTTHSILVSNSTNVALRNGMPLALLPIADQQQ</sequence>
<feature type="region of interest" description="Disordered" evidence="1">
    <location>
        <begin position="170"/>
        <end position="198"/>
    </location>
</feature>
<reference evidence="3" key="1">
    <citation type="submission" date="2016-10" db="EMBL/GenBank/DDBJ databases">
        <authorList>
            <person name="Varghese N."/>
            <person name="Submissions S."/>
        </authorList>
    </citation>
    <scope>NUCLEOTIDE SEQUENCE [LARGE SCALE GENOMIC DNA]</scope>
    <source>
        <strain evidence="3">GAS232</strain>
    </source>
</reference>
<evidence type="ECO:0000256" key="1">
    <source>
        <dbReference type="SAM" id="MobiDB-lite"/>
    </source>
</evidence>